<dbReference type="PIRSF" id="PIRSF016624">
    <property type="entry name" value="Mu_prophg_I"/>
    <property type="match status" value="1"/>
</dbReference>
<proteinExistence type="predicted"/>
<evidence type="ECO:0000313" key="1">
    <source>
        <dbReference type="EMBL" id="PYG86729.1"/>
    </source>
</evidence>
<keyword evidence="2" id="KW-1185">Reference proteome</keyword>
<sequence length="353" mass="38570">MSKIFACSGGQSELKGAPEKVKLLPIGHVKSQKGDFDVDEESFRLMKEKFQERGLDIVIDYEHQTLKDVQAPAGGWIKDLSIEDGAIVAKVEWTQQGKKYLENKEYRYLSPVVLVRKSDGKAIVLHSAALTNTPAIDGMFPIINAIKIEDYEGGNSMDILKQLAALLGLGEDATEEQVIEALKTLAADAKKLKEQGDKKPEGGSSETEGKVVSNKVICEMLGLKAGAKTEDVAAAILALSSNKPEGSVSEKEFKELKDKIALRDAGDAVLMALKAGKLTPAQKDWATQYALKDPDGFKSFVEKAPQGIPMGELELETETKQNKEKRFDAETLLVCKQLGVNEDDIKKYGKDVK</sequence>
<dbReference type="AlphaFoldDB" id="A0A318XM37"/>
<dbReference type="InterPro" id="IPR012106">
    <property type="entry name" value="Phage_Mu_Gp1"/>
</dbReference>
<evidence type="ECO:0000313" key="2">
    <source>
        <dbReference type="Proteomes" id="UP000248132"/>
    </source>
</evidence>
<name>A0A318XM37_9FIRM</name>
<accession>A0A318XM37</accession>
<dbReference type="EMBL" id="QKMR01000017">
    <property type="protein sequence ID" value="PYG86729.1"/>
    <property type="molecule type" value="Genomic_DNA"/>
</dbReference>
<comment type="caution">
    <text evidence="1">The sequence shown here is derived from an EMBL/GenBank/DDBJ whole genome shotgun (WGS) entry which is preliminary data.</text>
</comment>
<protein>
    <submittedName>
        <fullName evidence="1">Phage I-like protein</fullName>
    </submittedName>
</protein>
<dbReference type="Proteomes" id="UP000248132">
    <property type="component" value="Unassembled WGS sequence"/>
</dbReference>
<dbReference type="OrthoDB" id="2043985at2"/>
<gene>
    <name evidence="1" type="ORF">LY28_02755</name>
</gene>
<organism evidence="1 2">
    <name type="scientific">Ruminiclostridium sufflavum DSM 19573</name>
    <dbReference type="NCBI Taxonomy" id="1121337"/>
    <lineage>
        <taxon>Bacteria</taxon>
        <taxon>Bacillati</taxon>
        <taxon>Bacillota</taxon>
        <taxon>Clostridia</taxon>
        <taxon>Eubacteriales</taxon>
        <taxon>Oscillospiraceae</taxon>
        <taxon>Ruminiclostridium</taxon>
    </lineage>
</organism>
<reference evidence="1 2" key="1">
    <citation type="submission" date="2018-06" db="EMBL/GenBank/DDBJ databases">
        <title>Genomic Encyclopedia of Type Strains, Phase I: the one thousand microbial genomes (KMG-I) project.</title>
        <authorList>
            <person name="Kyrpides N."/>
        </authorList>
    </citation>
    <scope>NUCLEOTIDE SEQUENCE [LARGE SCALE GENOMIC DNA]</scope>
    <source>
        <strain evidence="1 2">DSM 19573</strain>
    </source>
</reference>
<dbReference type="Pfam" id="PF10123">
    <property type="entry name" value="Mu-like_Pro"/>
    <property type="match status" value="1"/>
</dbReference>
<dbReference type="RefSeq" id="WP_110462754.1">
    <property type="nucleotide sequence ID" value="NZ_QKMR01000017.1"/>
</dbReference>